<evidence type="ECO:0000256" key="3">
    <source>
        <dbReference type="ARBA" id="ARBA00022884"/>
    </source>
</evidence>
<accession>E8Q5Z3</accession>
<dbReference type="AlphaFoldDB" id="E8Q5Z3"/>
<dbReference type="KEGG" id="bva:BVAF_208"/>
<evidence type="ECO:0000256" key="2">
    <source>
        <dbReference type="ARBA" id="ARBA00022730"/>
    </source>
</evidence>
<dbReference type="PANTHER" id="PTHR12899:SF3">
    <property type="entry name" value="LARGE RIBOSOMAL SUBUNIT PROTEIN UL18M"/>
    <property type="match status" value="1"/>
</dbReference>
<dbReference type="Pfam" id="PF00861">
    <property type="entry name" value="Ribosomal_L18p"/>
    <property type="match status" value="1"/>
</dbReference>
<comment type="subunit">
    <text evidence="7">Part of the 50S ribosomal subunit; part of the 5S rRNA/L5/L18/L25 subcomplex. Contacts the 5S and 23S rRNAs.</text>
</comment>
<dbReference type="SUPFAM" id="SSF53137">
    <property type="entry name" value="Translational machinery components"/>
    <property type="match status" value="1"/>
</dbReference>
<keyword evidence="5 7" id="KW-0687">Ribonucleoprotein</keyword>
<evidence type="ECO:0000256" key="5">
    <source>
        <dbReference type="ARBA" id="ARBA00023274"/>
    </source>
</evidence>
<dbReference type="InterPro" id="IPR057268">
    <property type="entry name" value="Ribosomal_L18"/>
</dbReference>
<dbReference type="CDD" id="cd00432">
    <property type="entry name" value="Ribosomal_L18_L5e"/>
    <property type="match status" value="1"/>
</dbReference>
<keyword evidence="3 7" id="KW-0694">RNA-binding</keyword>
<keyword evidence="2 7" id="KW-0699">rRNA-binding</keyword>
<dbReference type="GO" id="GO:0006412">
    <property type="term" value="P:translation"/>
    <property type="evidence" value="ECO:0007669"/>
    <property type="project" value="UniProtKB-UniRule"/>
</dbReference>
<evidence type="ECO:0000313" key="8">
    <source>
        <dbReference type="EMBL" id="ADV33609.1"/>
    </source>
</evidence>
<dbReference type="NCBIfam" id="TIGR00060">
    <property type="entry name" value="L18_bact"/>
    <property type="match status" value="1"/>
</dbReference>
<comment type="function">
    <text evidence="7">This is one of the proteins that bind and probably mediate the attachment of the 5S RNA into the large ribosomal subunit, where it forms part of the central protuberance.</text>
</comment>
<keyword evidence="4 7" id="KW-0689">Ribosomal protein</keyword>
<dbReference type="Proteomes" id="UP000007464">
    <property type="component" value="Chromosome"/>
</dbReference>
<dbReference type="STRING" id="859654.BVAF_208"/>
<dbReference type="GO" id="GO:0022625">
    <property type="term" value="C:cytosolic large ribosomal subunit"/>
    <property type="evidence" value="ECO:0007669"/>
    <property type="project" value="TreeGrafter"/>
</dbReference>
<dbReference type="HAMAP" id="MF_01337_B">
    <property type="entry name" value="Ribosomal_uL18_B"/>
    <property type="match status" value="1"/>
</dbReference>
<evidence type="ECO:0000256" key="1">
    <source>
        <dbReference type="ARBA" id="ARBA00007116"/>
    </source>
</evidence>
<sequence>MKNNKKIARVRRAMKMRKKLIELRVLRLAVYKSSKHIYAQIFSTDNTEVLVSASTVEKEISTKLDMTGNKKAASLVGQVIAERALKKGIMNVAFDRSGFKYHGRVQVLADCARQFGLKF</sequence>
<organism evidence="8 9">
    <name type="scientific">Blochmanniella vafra (strain BVAF)</name>
    <dbReference type="NCBI Taxonomy" id="859654"/>
    <lineage>
        <taxon>Bacteria</taxon>
        <taxon>Pseudomonadati</taxon>
        <taxon>Pseudomonadota</taxon>
        <taxon>Gammaproteobacteria</taxon>
        <taxon>Enterobacterales</taxon>
        <taxon>Enterobacteriaceae</taxon>
        <taxon>ant endosymbionts</taxon>
        <taxon>Candidatus Blochmanniella</taxon>
    </lineage>
</organism>
<name>E8Q5Z3_BLOVB</name>
<dbReference type="FunFam" id="3.30.420.100:FF:000001">
    <property type="entry name" value="50S ribosomal protein L18"/>
    <property type="match status" value="1"/>
</dbReference>
<dbReference type="HOGENOM" id="CLU_098841_0_1_6"/>
<dbReference type="GO" id="GO:0003735">
    <property type="term" value="F:structural constituent of ribosome"/>
    <property type="evidence" value="ECO:0007669"/>
    <property type="project" value="InterPro"/>
</dbReference>
<dbReference type="InterPro" id="IPR004389">
    <property type="entry name" value="Ribosomal_uL18_bac-type"/>
</dbReference>
<keyword evidence="9" id="KW-1185">Reference proteome</keyword>
<comment type="similarity">
    <text evidence="1 7">Belongs to the universal ribosomal protein uL18 family.</text>
</comment>
<dbReference type="OrthoDB" id="9810939at2"/>
<evidence type="ECO:0000256" key="4">
    <source>
        <dbReference type="ARBA" id="ARBA00022980"/>
    </source>
</evidence>
<protein>
    <recommendedName>
        <fullName evidence="6 7">Large ribosomal subunit protein uL18</fullName>
    </recommendedName>
</protein>
<gene>
    <name evidence="7 8" type="primary">rplR</name>
    <name evidence="8" type="ordered locus">BVAF_208</name>
</gene>
<evidence type="ECO:0000256" key="7">
    <source>
        <dbReference type="HAMAP-Rule" id="MF_01337"/>
    </source>
</evidence>
<evidence type="ECO:0000313" key="9">
    <source>
        <dbReference type="Proteomes" id="UP000007464"/>
    </source>
</evidence>
<proteinExistence type="inferred from homology"/>
<reference evidence="8 9" key="1">
    <citation type="journal article" date="2010" name="BMC Genomics">
        <title>Unprecedented loss of ammonia assimilation capability in a urease-encoding bacterial mutualist.</title>
        <authorList>
            <person name="Williams L.E."/>
            <person name="Wernegreen J.J."/>
        </authorList>
    </citation>
    <scope>NUCLEOTIDE SEQUENCE [LARGE SCALE GENOMIC DNA]</scope>
    <source>
        <strain evidence="8 9">BVAF</strain>
    </source>
</reference>
<dbReference type="GO" id="GO:0008097">
    <property type="term" value="F:5S rRNA binding"/>
    <property type="evidence" value="ECO:0007669"/>
    <property type="project" value="TreeGrafter"/>
</dbReference>
<dbReference type="PANTHER" id="PTHR12899">
    <property type="entry name" value="39S RIBOSOMAL PROTEIN L18, MITOCHONDRIAL"/>
    <property type="match status" value="1"/>
</dbReference>
<evidence type="ECO:0000256" key="6">
    <source>
        <dbReference type="ARBA" id="ARBA00035197"/>
    </source>
</evidence>
<dbReference type="InterPro" id="IPR005484">
    <property type="entry name" value="Ribosomal_uL18_bac/plant/anim"/>
</dbReference>
<dbReference type="RefSeq" id="WP_013516534.1">
    <property type="nucleotide sequence ID" value="NC_014909.2"/>
</dbReference>
<dbReference type="EMBL" id="CP002189">
    <property type="protein sequence ID" value="ADV33609.1"/>
    <property type="molecule type" value="Genomic_DNA"/>
</dbReference>
<dbReference type="Gene3D" id="3.30.420.100">
    <property type="match status" value="1"/>
</dbReference>